<organism evidence="2 3">
    <name type="scientific">Dactylonectria macrodidyma</name>
    <dbReference type="NCBI Taxonomy" id="307937"/>
    <lineage>
        <taxon>Eukaryota</taxon>
        <taxon>Fungi</taxon>
        <taxon>Dikarya</taxon>
        <taxon>Ascomycota</taxon>
        <taxon>Pezizomycotina</taxon>
        <taxon>Sordariomycetes</taxon>
        <taxon>Hypocreomycetidae</taxon>
        <taxon>Hypocreales</taxon>
        <taxon>Nectriaceae</taxon>
        <taxon>Dactylonectria</taxon>
    </lineage>
</organism>
<dbReference type="Pfam" id="PF24809">
    <property type="entry name" value="DUF7708"/>
    <property type="match status" value="1"/>
</dbReference>
<dbReference type="InterPro" id="IPR056125">
    <property type="entry name" value="DUF7708"/>
</dbReference>
<keyword evidence="3" id="KW-1185">Reference proteome</keyword>
<evidence type="ECO:0000313" key="2">
    <source>
        <dbReference type="EMBL" id="KAH7125898.1"/>
    </source>
</evidence>
<accession>A0A9P9IKR7</accession>
<feature type="domain" description="DUF7708" evidence="1">
    <location>
        <begin position="2"/>
        <end position="135"/>
    </location>
</feature>
<protein>
    <recommendedName>
        <fullName evidence="1">DUF7708 domain-containing protein</fullName>
    </recommendedName>
</protein>
<dbReference type="EMBL" id="JAGMUV010000020">
    <property type="protein sequence ID" value="KAH7125898.1"/>
    <property type="molecule type" value="Genomic_DNA"/>
</dbReference>
<dbReference type="AlphaFoldDB" id="A0A9P9IKR7"/>
<reference evidence="2" key="1">
    <citation type="journal article" date="2021" name="Nat. Commun.">
        <title>Genetic determinants of endophytism in the Arabidopsis root mycobiome.</title>
        <authorList>
            <person name="Mesny F."/>
            <person name="Miyauchi S."/>
            <person name="Thiergart T."/>
            <person name="Pickel B."/>
            <person name="Atanasova L."/>
            <person name="Karlsson M."/>
            <person name="Huettel B."/>
            <person name="Barry K.W."/>
            <person name="Haridas S."/>
            <person name="Chen C."/>
            <person name="Bauer D."/>
            <person name="Andreopoulos W."/>
            <person name="Pangilinan J."/>
            <person name="LaButti K."/>
            <person name="Riley R."/>
            <person name="Lipzen A."/>
            <person name="Clum A."/>
            <person name="Drula E."/>
            <person name="Henrissat B."/>
            <person name="Kohler A."/>
            <person name="Grigoriev I.V."/>
            <person name="Martin F.M."/>
            <person name="Hacquard S."/>
        </authorList>
    </citation>
    <scope>NUCLEOTIDE SEQUENCE</scope>
    <source>
        <strain evidence="2">MPI-CAGE-AT-0147</strain>
    </source>
</reference>
<gene>
    <name evidence="2" type="ORF">EDB81DRAFT_201955</name>
</gene>
<comment type="caution">
    <text evidence="2">The sequence shown here is derived from an EMBL/GenBank/DDBJ whole genome shotgun (WGS) entry which is preliminary data.</text>
</comment>
<evidence type="ECO:0000259" key="1">
    <source>
        <dbReference type="Pfam" id="PF24809"/>
    </source>
</evidence>
<sequence length="446" mass="51113">MFYGQILDVIAQHHPEYVSLAWGTIKFLLVGVLNYETLVKELCKALCRVADALRHVQLNLLLYPTEAMRENAAKLYLHIIEFATRAIKWYEKRRILKAVSALSSPFQLKFRDIIEDLLDTSRSIDRLALSMSQVEARQMRLEMTETRKLTEEIKTALEAYSKLHHSGLLDTNRRISEVQFCQILDFLGRSSLPDPEFMRQHYASKRHLRRRKGIHVPHSSLSSSQLQEWGAVVESSQVLIHGSFRNRHLARDFAIDMIDLISGAGVPVVWALDPTHDSTTLLTSVDVLKYITLQVLRLNHTMLNERSTALNAARFQSTTSEAGWFSLLGAALEGLQQLYIIIDLELLGRSQTSEQLWLEEFPRLFQGLAMRNIRTVLKVAFVSPLGTQQYTPDQTFNQFVIRLFPKTLVRMRNSSARVQKFGGNGRKGQEKLLAALQQARRRTQNE</sequence>
<dbReference type="OrthoDB" id="61900at2759"/>
<dbReference type="Proteomes" id="UP000738349">
    <property type="component" value="Unassembled WGS sequence"/>
</dbReference>
<proteinExistence type="predicted"/>
<name>A0A9P9IKR7_9HYPO</name>
<evidence type="ECO:0000313" key="3">
    <source>
        <dbReference type="Proteomes" id="UP000738349"/>
    </source>
</evidence>